<dbReference type="eggNOG" id="KOG0653">
    <property type="taxonomic scope" value="Eukaryota"/>
</dbReference>
<feature type="domain" description="Cyclin-like" evidence="6">
    <location>
        <begin position="392"/>
        <end position="476"/>
    </location>
</feature>
<evidence type="ECO:0000256" key="2">
    <source>
        <dbReference type="ARBA" id="ARBA00023127"/>
    </source>
</evidence>
<dbReference type="STRING" id="1229662.W3X220"/>
<dbReference type="RefSeq" id="XP_007834426.1">
    <property type="nucleotide sequence ID" value="XM_007836235.1"/>
</dbReference>
<keyword evidence="9" id="KW-1185">Reference proteome</keyword>
<dbReference type="InterPro" id="IPR048258">
    <property type="entry name" value="Cyclins_cyclin-box"/>
</dbReference>
<dbReference type="InParanoid" id="W3X220"/>
<evidence type="ECO:0000313" key="9">
    <source>
        <dbReference type="Proteomes" id="UP000030651"/>
    </source>
</evidence>
<dbReference type="HOGENOM" id="CLU_020695_9_1_1"/>
<evidence type="ECO:0000256" key="5">
    <source>
        <dbReference type="SAM" id="MobiDB-lite"/>
    </source>
</evidence>
<proteinExistence type="inferred from homology"/>
<feature type="compositionally biased region" description="Basic and acidic residues" evidence="5">
    <location>
        <begin position="228"/>
        <end position="239"/>
    </location>
</feature>
<dbReference type="InterPro" id="IPR039361">
    <property type="entry name" value="Cyclin"/>
</dbReference>
<reference evidence="9" key="1">
    <citation type="journal article" date="2015" name="BMC Genomics">
        <title>Genomic and transcriptomic analysis of the endophytic fungus Pestalotiopsis fici reveals its lifestyle and high potential for synthesis of natural products.</title>
        <authorList>
            <person name="Wang X."/>
            <person name="Zhang X."/>
            <person name="Liu L."/>
            <person name="Xiang M."/>
            <person name="Wang W."/>
            <person name="Sun X."/>
            <person name="Che Y."/>
            <person name="Guo L."/>
            <person name="Liu G."/>
            <person name="Guo L."/>
            <person name="Wang C."/>
            <person name="Yin W.B."/>
            <person name="Stadler M."/>
            <person name="Zhang X."/>
            <person name="Liu X."/>
        </authorList>
    </citation>
    <scope>NUCLEOTIDE SEQUENCE [LARGE SCALE GENOMIC DNA]</scope>
    <source>
        <strain evidence="9">W106-1 / CGMCC3.15140</strain>
    </source>
</reference>
<evidence type="ECO:0000256" key="1">
    <source>
        <dbReference type="ARBA" id="ARBA00022618"/>
    </source>
</evidence>
<dbReference type="Proteomes" id="UP000030651">
    <property type="component" value="Unassembled WGS sequence"/>
</dbReference>
<sequence length="650" mass="73424">MAPKRAVFADKSNTLRTTTSFKDESKVPDVKVQVVKALENPIPAKATQKDAFLRPAQRPSSKGNTFLPSAQNNGYIQPLTGVVSNAPSQAATKLPKRASTSIYNDNDDSNNSNNNDSRPTTAESGTVVTHHIEAADAVRTTSTIFPRKPRHYQSQPALKSMQQKQQQVVSLLDTDINNLAHWEPLPAAKNIIEDDVAQTPYLDAVEELSPEQCPILQPRKVDSSLSIRDPESEPESRSESVIHNINYQDECLISAADLLEHELSDHEDEDFYDIDQGYTTAHTYRSTDDAVHPDVGDLLEAEAEPSVTMTVMDAPKFSKQTLDEIEAARVHVEKNRTTEEVEDERWDISMVAEYGDEIFEYMKEMEIALLPSAHYMDIQTEIQWSMRSVLMDWVIQVHGRFNLLPETLFLAVNFIDRFLSVKVVSLGKLQLVGATALFLAAKYEEINCPSVQEIVYMVENSYSVDEILKAERYMLSMLNFDLGFPGPMSFLRRISKADDYDLETRTLAKYFLEVTIMDERFVACPPSFLAAGSHCLSRLILEKGKWTTEHVHYSGYTFAQLQPMISMILECCTIAKKHHQAVFEKYSDKRYKRCAAYVESQLKSGFYLEAPPQSMVPAPNGRYESLPPTWGPSTVPYERSYMRMPIPLQG</sequence>
<dbReference type="SUPFAM" id="SSF47954">
    <property type="entry name" value="Cyclin-like"/>
    <property type="match status" value="2"/>
</dbReference>
<organism evidence="8 9">
    <name type="scientific">Pestalotiopsis fici (strain W106-1 / CGMCC3.15140)</name>
    <dbReference type="NCBI Taxonomy" id="1229662"/>
    <lineage>
        <taxon>Eukaryota</taxon>
        <taxon>Fungi</taxon>
        <taxon>Dikarya</taxon>
        <taxon>Ascomycota</taxon>
        <taxon>Pezizomycotina</taxon>
        <taxon>Sordariomycetes</taxon>
        <taxon>Xylariomycetidae</taxon>
        <taxon>Amphisphaeriales</taxon>
        <taxon>Sporocadaceae</taxon>
        <taxon>Pestalotiopsis</taxon>
    </lineage>
</organism>
<keyword evidence="3" id="KW-0131">Cell cycle</keyword>
<dbReference type="PANTHER" id="PTHR10177">
    <property type="entry name" value="CYCLINS"/>
    <property type="match status" value="1"/>
</dbReference>
<gene>
    <name evidence="8" type="ORF">PFICI_07654</name>
</gene>
<dbReference type="InterPro" id="IPR036915">
    <property type="entry name" value="Cyclin-like_sf"/>
</dbReference>
<dbReference type="GO" id="GO:0051301">
    <property type="term" value="P:cell division"/>
    <property type="evidence" value="ECO:0007669"/>
    <property type="project" value="UniProtKB-KW"/>
</dbReference>
<dbReference type="FunFam" id="1.10.472.10:FF:000001">
    <property type="entry name" value="G2/mitotic-specific cyclin"/>
    <property type="match status" value="1"/>
</dbReference>
<feature type="region of interest" description="Disordered" evidence="5">
    <location>
        <begin position="44"/>
        <end position="72"/>
    </location>
</feature>
<evidence type="ECO:0000313" key="8">
    <source>
        <dbReference type="EMBL" id="ETS80125.1"/>
    </source>
</evidence>
<evidence type="ECO:0000259" key="7">
    <source>
        <dbReference type="SMART" id="SM01332"/>
    </source>
</evidence>
<dbReference type="Gene3D" id="1.10.472.10">
    <property type="entry name" value="Cyclin-like"/>
    <property type="match status" value="2"/>
</dbReference>
<dbReference type="GeneID" id="19272667"/>
<dbReference type="PROSITE" id="PS00292">
    <property type="entry name" value="CYCLINS"/>
    <property type="match status" value="1"/>
</dbReference>
<dbReference type="InterPro" id="IPR004367">
    <property type="entry name" value="Cyclin_C-dom"/>
</dbReference>
<feature type="domain" description="Cyclin C-terminal" evidence="7">
    <location>
        <begin position="485"/>
        <end position="602"/>
    </location>
</feature>
<dbReference type="InterPro" id="IPR006671">
    <property type="entry name" value="Cyclin_N"/>
</dbReference>
<dbReference type="FunCoup" id="W3X220">
    <property type="interactions" value="1779"/>
</dbReference>
<name>W3X220_PESFW</name>
<dbReference type="Pfam" id="PF00134">
    <property type="entry name" value="Cyclin_N"/>
    <property type="match status" value="1"/>
</dbReference>
<dbReference type="EMBL" id="KI912113">
    <property type="protein sequence ID" value="ETS80125.1"/>
    <property type="molecule type" value="Genomic_DNA"/>
</dbReference>
<dbReference type="KEGG" id="pfy:PFICI_07654"/>
<dbReference type="SMART" id="SM01332">
    <property type="entry name" value="Cyclin_C"/>
    <property type="match status" value="1"/>
</dbReference>
<feature type="compositionally biased region" description="Polar residues" evidence="5">
    <location>
        <begin position="58"/>
        <end position="72"/>
    </location>
</feature>
<feature type="domain" description="Cyclin-like" evidence="6">
    <location>
        <begin position="489"/>
        <end position="570"/>
    </location>
</feature>
<keyword evidence="2 4" id="KW-0195">Cyclin</keyword>
<feature type="region of interest" description="Disordered" evidence="5">
    <location>
        <begin position="219"/>
        <end position="239"/>
    </location>
</feature>
<evidence type="ECO:0000256" key="3">
    <source>
        <dbReference type="ARBA" id="ARBA00023306"/>
    </source>
</evidence>
<accession>W3X220</accession>
<dbReference type="OrthoDB" id="5590282at2759"/>
<protein>
    <submittedName>
        <fullName evidence="8">Uncharacterized protein</fullName>
    </submittedName>
</protein>
<feature type="region of interest" description="Disordered" evidence="5">
    <location>
        <begin position="87"/>
        <end position="126"/>
    </location>
</feature>
<evidence type="ECO:0000256" key="4">
    <source>
        <dbReference type="RuleBase" id="RU000383"/>
    </source>
</evidence>
<dbReference type="Pfam" id="PF02984">
    <property type="entry name" value="Cyclin_C"/>
    <property type="match status" value="1"/>
</dbReference>
<dbReference type="SMART" id="SM00385">
    <property type="entry name" value="CYCLIN"/>
    <property type="match status" value="2"/>
</dbReference>
<dbReference type="CDD" id="cd20512">
    <property type="entry name" value="CYCLIN_CLBs_yeast_rpt2"/>
    <property type="match status" value="1"/>
</dbReference>
<feature type="region of interest" description="Disordered" evidence="5">
    <location>
        <begin position="142"/>
        <end position="161"/>
    </location>
</feature>
<evidence type="ECO:0000259" key="6">
    <source>
        <dbReference type="SMART" id="SM00385"/>
    </source>
</evidence>
<comment type="similarity">
    <text evidence="4">Belongs to the cyclin family.</text>
</comment>
<dbReference type="InterPro" id="IPR013763">
    <property type="entry name" value="Cyclin-like_dom"/>
</dbReference>
<keyword evidence="1" id="KW-0132">Cell division</keyword>
<dbReference type="AlphaFoldDB" id="W3X220"/>